<keyword evidence="9" id="KW-1185">Reference proteome</keyword>
<comment type="caution">
    <text evidence="8">The sequence shown here is derived from an EMBL/GenBank/DDBJ whole genome shotgun (WGS) entry which is preliminary data.</text>
</comment>
<feature type="transmembrane region" description="Helical" evidence="6">
    <location>
        <begin position="380"/>
        <end position="400"/>
    </location>
</feature>
<dbReference type="PANTHER" id="PTHR23505:SF79">
    <property type="entry name" value="PROTEIN SPINSTER"/>
    <property type="match status" value="1"/>
</dbReference>
<feature type="transmembrane region" description="Helical" evidence="6">
    <location>
        <begin position="319"/>
        <end position="337"/>
    </location>
</feature>
<dbReference type="SUPFAM" id="SSF103473">
    <property type="entry name" value="MFS general substrate transporter"/>
    <property type="match status" value="1"/>
</dbReference>
<keyword evidence="2" id="KW-0813">Transport</keyword>
<comment type="subcellular location">
    <subcellularLocation>
        <location evidence="1">Membrane</location>
        <topology evidence="1">Multi-pass membrane protein</topology>
    </subcellularLocation>
</comment>
<dbReference type="PROSITE" id="PS50850">
    <property type="entry name" value="MFS"/>
    <property type="match status" value="1"/>
</dbReference>
<feature type="transmembrane region" description="Helical" evidence="6">
    <location>
        <begin position="197"/>
        <end position="215"/>
    </location>
</feature>
<evidence type="ECO:0000256" key="6">
    <source>
        <dbReference type="SAM" id="Phobius"/>
    </source>
</evidence>
<proteinExistence type="predicted"/>
<evidence type="ECO:0000256" key="1">
    <source>
        <dbReference type="ARBA" id="ARBA00004141"/>
    </source>
</evidence>
<organism evidence="8 9">
    <name type="scientific">Alteraurantiacibacter buctensis</name>
    <dbReference type="NCBI Taxonomy" id="1503981"/>
    <lineage>
        <taxon>Bacteria</taxon>
        <taxon>Pseudomonadati</taxon>
        <taxon>Pseudomonadota</taxon>
        <taxon>Alphaproteobacteria</taxon>
        <taxon>Sphingomonadales</taxon>
        <taxon>Erythrobacteraceae</taxon>
        <taxon>Alteraurantiacibacter</taxon>
    </lineage>
</organism>
<feature type="transmembrane region" description="Helical" evidence="6">
    <location>
        <begin position="236"/>
        <end position="258"/>
    </location>
</feature>
<feature type="domain" description="Major facilitator superfamily (MFS) profile" evidence="7">
    <location>
        <begin position="26"/>
        <end position="435"/>
    </location>
</feature>
<sequence length="446" mass="47545">MPQADAGQGEAAPPAAYPPEREGWYAVGVLALTTTFAMLDQGILNLLIQDIIVDFQLTDTQASLLLGPAFAVAYLIFGVPLSPLIDRWVRKRMIAVAIIVWSLATAACGLASSFAQLFAARMAVGAGEAINSPASYSLVSDFFPRERLPRAIYTLQLGSVAGNGLSLLLGGVIIYVIGFVGSPTLPLVGELRPWQAVLLAVGLPGLLIAALLLTIREPLRKPPSTPVSPVPFWGALQFMGRHAAIYGPLFLALTLGALDNGSRAWGAAFFQRTHGWSPATYGMVAGIAAIAIMLLGLWLGARWVERMQARGLVDAPYRVVVYTRALNIPFAVAMPLMPTPELAMACNAVAYLVLGLSGPMLNAVMLIITPAQVRGQVMALYLFIFTVVGQGLSPVVTGLTTDFVSGDLGLSIMLLHAVFLPLALLVTLLGWRPYRREVERQVAAGF</sequence>
<dbReference type="Pfam" id="PF07690">
    <property type="entry name" value="MFS_1"/>
    <property type="match status" value="1"/>
</dbReference>
<feature type="transmembrane region" description="Helical" evidence="6">
    <location>
        <begin position="24"/>
        <end position="48"/>
    </location>
</feature>
<protein>
    <submittedName>
        <fullName evidence="8">MFS transporter</fullName>
    </submittedName>
</protein>
<feature type="transmembrane region" description="Helical" evidence="6">
    <location>
        <begin position="93"/>
        <end position="115"/>
    </location>
</feature>
<evidence type="ECO:0000256" key="3">
    <source>
        <dbReference type="ARBA" id="ARBA00022692"/>
    </source>
</evidence>
<name>A0A844YZM4_9SPHN</name>
<keyword evidence="4 6" id="KW-1133">Transmembrane helix</keyword>
<dbReference type="InterPro" id="IPR044770">
    <property type="entry name" value="MFS_spinster-like"/>
</dbReference>
<dbReference type="OrthoDB" id="7400989at2"/>
<dbReference type="InterPro" id="IPR011701">
    <property type="entry name" value="MFS"/>
</dbReference>
<dbReference type="Proteomes" id="UP000466966">
    <property type="component" value="Unassembled WGS sequence"/>
</dbReference>
<dbReference type="RefSeq" id="WP_160772468.1">
    <property type="nucleotide sequence ID" value="NZ_WTYV01000005.1"/>
</dbReference>
<evidence type="ECO:0000256" key="2">
    <source>
        <dbReference type="ARBA" id="ARBA00022448"/>
    </source>
</evidence>
<evidence type="ECO:0000256" key="5">
    <source>
        <dbReference type="ARBA" id="ARBA00023136"/>
    </source>
</evidence>
<evidence type="ECO:0000259" key="7">
    <source>
        <dbReference type="PROSITE" id="PS50850"/>
    </source>
</evidence>
<dbReference type="GO" id="GO:0022857">
    <property type="term" value="F:transmembrane transporter activity"/>
    <property type="evidence" value="ECO:0007669"/>
    <property type="project" value="InterPro"/>
</dbReference>
<feature type="transmembrane region" description="Helical" evidence="6">
    <location>
        <begin position="278"/>
        <end position="299"/>
    </location>
</feature>
<dbReference type="PANTHER" id="PTHR23505">
    <property type="entry name" value="SPINSTER"/>
    <property type="match status" value="1"/>
</dbReference>
<keyword evidence="5 6" id="KW-0472">Membrane</keyword>
<dbReference type="EMBL" id="WTYV01000005">
    <property type="protein sequence ID" value="MXO72538.1"/>
    <property type="molecule type" value="Genomic_DNA"/>
</dbReference>
<evidence type="ECO:0000256" key="4">
    <source>
        <dbReference type="ARBA" id="ARBA00022989"/>
    </source>
</evidence>
<dbReference type="InterPro" id="IPR036259">
    <property type="entry name" value="MFS_trans_sf"/>
</dbReference>
<evidence type="ECO:0000313" key="8">
    <source>
        <dbReference type="EMBL" id="MXO72538.1"/>
    </source>
</evidence>
<evidence type="ECO:0000313" key="9">
    <source>
        <dbReference type="Proteomes" id="UP000466966"/>
    </source>
</evidence>
<feature type="transmembrane region" description="Helical" evidence="6">
    <location>
        <begin position="152"/>
        <end position="177"/>
    </location>
</feature>
<feature type="transmembrane region" description="Helical" evidence="6">
    <location>
        <begin position="349"/>
        <end position="368"/>
    </location>
</feature>
<keyword evidence="3 6" id="KW-0812">Transmembrane</keyword>
<feature type="transmembrane region" description="Helical" evidence="6">
    <location>
        <begin position="60"/>
        <end position="81"/>
    </location>
</feature>
<dbReference type="GO" id="GO:0016020">
    <property type="term" value="C:membrane"/>
    <property type="evidence" value="ECO:0007669"/>
    <property type="project" value="UniProtKB-SubCell"/>
</dbReference>
<dbReference type="AlphaFoldDB" id="A0A844YZM4"/>
<dbReference type="InterPro" id="IPR020846">
    <property type="entry name" value="MFS_dom"/>
</dbReference>
<feature type="transmembrane region" description="Helical" evidence="6">
    <location>
        <begin position="412"/>
        <end position="431"/>
    </location>
</feature>
<dbReference type="Gene3D" id="1.20.1250.20">
    <property type="entry name" value="MFS general substrate transporter like domains"/>
    <property type="match status" value="1"/>
</dbReference>
<gene>
    <name evidence="8" type="ORF">GRI99_12970</name>
</gene>
<reference evidence="8 9" key="1">
    <citation type="submission" date="2019-12" db="EMBL/GenBank/DDBJ databases">
        <title>Genomic-based taxomic classification of the family Erythrobacteraceae.</title>
        <authorList>
            <person name="Xu L."/>
        </authorList>
    </citation>
    <scope>NUCLEOTIDE SEQUENCE [LARGE SCALE GENOMIC DNA]</scope>
    <source>
        <strain evidence="8 9">M0322</strain>
    </source>
</reference>
<accession>A0A844YZM4</accession>